<proteinExistence type="predicted"/>
<keyword evidence="3" id="KW-1185">Reference proteome</keyword>
<evidence type="ECO:0000313" key="2">
    <source>
        <dbReference type="EMBL" id="RZU38278.1"/>
    </source>
</evidence>
<sequence>MKFPRALRIGAIASLMGMTALFSGCSQVVKTGAIVAIKFSENNIVPPIMALDDAQMACASGEALTPLILATEGMGADPAKMAVLMYVSAGLCAEDRALEHELRYVRSSRANLIEDAQDARIAQKRWSALAARRQQEAYRRFVEHYEKNYNFKLGESCPAMHTDFEKMVYLIGLASGMQAVVNDIASQGAVGVPKDIAGIVDRAMTCLDNAEWWGVPMATRAAVWALLPGASEGKPDPFTTMKDATRIGERKGVRLAHAIYALSAQATGKEELLRDALRTYGNSSNMAVNTKFRLFDVMGGLMVQTIADRYWTEKTGTRMPDGGFTKFWDDKPSSESSGISIDDLL</sequence>
<protein>
    <recommendedName>
        <fullName evidence="4">Lipoprotein</fullName>
    </recommendedName>
</protein>
<keyword evidence="1" id="KW-0732">Signal</keyword>
<dbReference type="Proteomes" id="UP000292423">
    <property type="component" value="Unassembled WGS sequence"/>
</dbReference>
<name>A0A4Q7YLU7_9GAMM</name>
<dbReference type="PROSITE" id="PS51257">
    <property type="entry name" value="PROKAR_LIPOPROTEIN"/>
    <property type="match status" value="1"/>
</dbReference>
<evidence type="ECO:0008006" key="4">
    <source>
        <dbReference type="Google" id="ProtNLM"/>
    </source>
</evidence>
<dbReference type="AlphaFoldDB" id="A0A4Q7YLU7"/>
<dbReference type="OrthoDB" id="318536at2"/>
<evidence type="ECO:0000256" key="1">
    <source>
        <dbReference type="SAM" id="SignalP"/>
    </source>
</evidence>
<organism evidence="2 3">
    <name type="scientific">Fluviicoccus keumensis</name>
    <dbReference type="NCBI Taxonomy" id="1435465"/>
    <lineage>
        <taxon>Bacteria</taxon>
        <taxon>Pseudomonadati</taxon>
        <taxon>Pseudomonadota</taxon>
        <taxon>Gammaproteobacteria</taxon>
        <taxon>Moraxellales</taxon>
        <taxon>Moraxellaceae</taxon>
        <taxon>Fluviicoccus</taxon>
    </lineage>
</organism>
<comment type="caution">
    <text evidence="2">The sequence shown here is derived from an EMBL/GenBank/DDBJ whole genome shotgun (WGS) entry which is preliminary data.</text>
</comment>
<evidence type="ECO:0000313" key="3">
    <source>
        <dbReference type="Proteomes" id="UP000292423"/>
    </source>
</evidence>
<feature type="signal peptide" evidence="1">
    <location>
        <begin position="1"/>
        <end position="22"/>
    </location>
</feature>
<dbReference type="RefSeq" id="WP_130413717.1">
    <property type="nucleotide sequence ID" value="NZ_SHKX01000013.1"/>
</dbReference>
<accession>A0A4Q7YLU7</accession>
<feature type="chain" id="PRO_5020738923" description="Lipoprotein" evidence="1">
    <location>
        <begin position="23"/>
        <end position="345"/>
    </location>
</feature>
<dbReference type="EMBL" id="SHKX01000013">
    <property type="protein sequence ID" value="RZU38278.1"/>
    <property type="molecule type" value="Genomic_DNA"/>
</dbReference>
<reference evidence="2 3" key="1">
    <citation type="submission" date="2019-02" db="EMBL/GenBank/DDBJ databases">
        <title>Genomic Encyclopedia of Type Strains, Phase IV (KMG-IV): sequencing the most valuable type-strain genomes for metagenomic binning, comparative biology and taxonomic classification.</title>
        <authorList>
            <person name="Goeker M."/>
        </authorList>
    </citation>
    <scope>NUCLEOTIDE SEQUENCE [LARGE SCALE GENOMIC DNA]</scope>
    <source>
        <strain evidence="2 3">DSM 105135</strain>
    </source>
</reference>
<gene>
    <name evidence="2" type="ORF">EV700_2206</name>
</gene>